<proteinExistence type="predicted"/>
<gene>
    <name evidence="1" type="primary">PRSS16_37</name>
    <name evidence="1" type="ORF">FOL47_009694</name>
</gene>
<sequence>MSMETAEGRREVEEKLRICAGVLEDVKNQTYITVDAGLLGMELQNSDPNCGLRILYCNIKRICDRLTKGSDPALDKLADIYNTNQPLKPGYCRMLSARLFFDLLKNRMDNSPLRLGFFGKCNTQGFLECSRGSCPFYTTKSSVDFWLMACKEGFGLSKDEILKNIADFQRYIEKDLDKTTNILSINGDADPWYPSSITEARKGLDVMWVKGASHCYWCGHSDKNVVEGILEAVNKWLA</sequence>
<reference evidence="1 2" key="1">
    <citation type="submission" date="2020-04" db="EMBL/GenBank/DDBJ databases">
        <title>Perkinsus chesapeaki whole genome sequence.</title>
        <authorList>
            <person name="Bogema D.R."/>
        </authorList>
    </citation>
    <scope>NUCLEOTIDE SEQUENCE [LARGE SCALE GENOMIC DNA]</scope>
    <source>
        <strain evidence="1">ATCC PRA-425</strain>
    </source>
</reference>
<dbReference type="Pfam" id="PF05577">
    <property type="entry name" value="Peptidase_S28"/>
    <property type="match status" value="1"/>
</dbReference>
<dbReference type="AlphaFoldDB" id="A0A7J6L6W0"/>
<dbReference type="GO" id="GO:0006508">
    <property type="term" value="P:proteolysis"/>
    <property type="evidence" value="ECO:0007669"/>
    <property type="project" value="UniProtKB-KW"/>
</dbReference>
<dbReference type="Proteomes" id="UP000591131">
    <property type="component" value="Unassembled WGS sequence"/>
</dbReference>
<dbReference type="InterPro" id="IPR008758">
    <property type="entry name" value="Peptidase_S28"/>
</dbReference>
<dbReference type="GO" id="GO:0070008">
    <property type="term" value="F:serine-type exopeptidase activity"/>
    <property type="evidence" value="ECO:0007669"/>
    <property type="project" value="InterPro"/>
</dbReference>
<evidence type="ECO:0000313" key="2">
    <source>
        <dbReference type="Proteomes" id="UP000591131"/>
    </source>
</evidence>
<accession>A0A7J6L6W0</accession>
<keyword evidence="2" id="KW-1185">Reference proteome</keyword>
<keyword evidence="1" id="KW-0645">Protease</keyword>
<protein>
    <submittedName>
        <fullName evidence="1">Thymus-specific serine protease</fullName>
    </submittedName>
</protein>
<organism evidence="1 2">
    <name type="scientific">Perkinsus chesapeaki</name>
    <name type="common">Clam parasite</name>
    <name type="synonym">Perkinsus andrewsi</name>
    <dbReference type="NCBI Taxonomy" id="330153"/>
    <lineage>
        <taxon>Eukaryota</taxon>
        <taxon>Sar</taxon>
        <taxon>Alveolata</taxon>
        <taxon>Perkinsozoa</taxon>
        <taxon>Perkinsea</taxon>
        <taxon>Perkinsida</taxon>
        <taxon>Perkinsidae</taxon>
        <taxon>Perkinsus</taxon>
    </lineage>
</organism>
<evidence type="ECO:0000313" key="1">
    <source>
        <dbReference type="EMBL" id="KAF4654910.1"/>
    </source>
</evidence>
<dbReference type="InterPro" id="IPR029058">
    <property type="entry name" value="AB_hydrolase_fold"/>
</dbReference>
<dbReference type="OrthoDB" id="1735038at2759"/>
<name>A0A7J6L6W0_PERCH</name>
<comment type="caution">
    <text evidence="1">The sequence shown here is derived from an EMBL/GenBank/DDBJ whole genome shotgun (WGS) entry which is preliminary data.</text>
</comment>
<keyword evidence="1" id="KW-0378">Hydrolase</keyword>
<dbReference type="Gene3D" id="3.40.50.1820">
    <property type="entry name" value="alpha/beta hydrolase"/>
    <property type="match status" value="1"/>
</dbReference>
<dbReference type="EMBL" id="JAAPAO010000694">
    <property type="protein sequence ID" value="KAF4654910.1"/>
    <property type="molecule type" value="Genomic_DNA"/>
</dbReference>